<proteinExistence type="inferred from homology"/>
<dbReference type="PROSITE" id="PS50928">
    <property type="entry name" value="ABC_TM1"/>
    <property type="match status" value="1"/>
</dbReference>
<evidence type="ECO:0000256" key="2">
    <source>
        <dbReference type="ARBA" id="ARBA00022448"/>
    </source>
</evidence>
<evidence type="ECO:0000256" key="3">
    <source>
        <dbReference type="ARBA" id="ARBA00022475"/>
    </source>
</evidence>
<keyword evidence="2 7" id="KW-0813">Transport</keyword>
<accession>A0A233V5M3</accession>
<reference evidence="10" key="1">
    <citation type="submission" date="2017-04" db="EMBL/GenBank/DDBJ databases">
        <title>Finegoldia magna isolated from orthopedic joint implant-associated infections.</title>
        <authorList>
            <person name="Bjorklund S."/>
            <person name="Bruggemann H."/>
            <person name="Jensen A."/>
            <person name="Hellmark B."/>
            <person name="Soderquist B."/>
        </authorList>
    </citation>
    <scope>NUCLEOTIDE SEQUENCE [LARGE SCALE GENOMIC DNA]</scope>
    <source>
        <strain evidence="10">CCUG 54800</strain>
    </source>
</reference>
<name>A0A233V5M3_FINMA</name>
<evidence type="ECO:0000256" key="1">
    <source>
        <dbReference type="ARBA" id="ARBA00004651"/>
    </source>
</evidence>
<dbReference type="Proteomes" id="UP000215413">
    <property type="component" value="Unassembled WGS sequence"/>
</dbReference>
<evidence type="ECO:0000256" key="4">
    <source>
        <dbReference type="ARBA" id="ARBA00022692"/>
    </source>
</evidence>
<dbReference type="GO" id="GO:0005886">
    <property type="term" value="C:plasma membrane"/>
    <property type="evidence" value="ECO:0007669"/>
    <property type="project" value="UniProtKB-SubCell"/>
</dbReference>
<dbReference type="InterPro" id="IPR000515">
    <property type="entry name" value="MetI-like"/>
</dbReference>
<keyword evidence="4 7" id="KW-0812">Transmembrane</keyword>
<feature type="domain" description="ABC transmembrane type-1" evidence="8">
    <location>
        <begin position="68"/>
        <end position="260"/>
    </location>
</feature>
<protein>
    <submittedName>
        <fullName evidence="9">ABC transporter permease</fullName>
    </submittedName>
</protein>
<dbReference type="SUPFAM" id="SSF161098">
    <property type="entry name" value="MetI-like"/>
    <property type="match status" value="1"/>
</dbReference>
<dbReference type="InterPro" id="IPR035906">
    <property type="entry name" value="MetI-like_sf"/>
</dbReference>
<keyword evidence="5 7" id="KW-1133">Transmembrane helix</keyword>
<dbReference type="PANTHER" id="PTHR43744:SF12">
    <property type="entry name" value="ABC TRANSPORTER PERMEASE PROTEIN MG189-RELATED"/>
    <property type="match status" value="1"/>
</dbReference>
<dbReference type="Gene3D" id="1.10.3720.10">
    <property type="entry name" value="MetI-like"/>
    <property type="match status" value="1"/>
</dbReference>
<dbReference type="AlphaFoldDB" id="A0A233V5M3"/>
<sequence length="275" mass="30823">MNKIKKIINLLLLAFVSILAFFPLLWMATNSFKTANKIIQQPLNLFPEVLDFRNFIGALGKAPFDLYIINSIITAFAIVVLQLLLGILMGYGLSKFDFKGKKILFGSILLTYMLPAAATYVPSYVILAKMNLIDTIPGIIISNVASVFTIYMVYQTFSSVPKEMIEAAEMDGANNWQILWKVMVPLSKSTILTTALIQFVIMYNNYMWPSLITNSKKNYLISVGLNIFFNSKGNFTQNLPMLMAANTISVLPLLILFLILKKWFIEGISDSGIKG</sequence>
<evidence type="ECO:0000313" key="10">
    <source>
        <dbReference type="Proteomes" id="UP000215413"/>
    </source>
</evidence>
<dbReference type="CDD" id="cd06261">
    <property type="entry name" value="TM_PBP2"/>
    <property type="match status" value="1"/>
</dbReference>
<dbReference type="GO" id="GO:0055085">
    <property type="term" value="P:transmembrane transport"/>
    <property type="evidence" value="ECO:0007669"/>
    <property type="project" value="InterPro"/>
</dbReference>
<feature type="transmembrane region" description="Helical" evidence="7">
    <location>
        <begin position="178"/>
        <end position="201"/>
    </location>
</feature>
<keyword evidence="3" id="KW-1003">Cell membrane</keyword>
<dbReference type="RefSeq" id="WP_094205801.1">
    <property type="nucleotide sequence ID" value="NZ_NDYC01000019.1"/>
</dbReference>
<feature type="transmembrane region" description="Helical" evidence="7">
    <location>
        <begin position="239"/>
        <end position="260"/>
    </location>
</feature>
<gene>
    <name evidence="9" type="ORF">B9N49_05020</name>
</gene>
<organism evidence="9 10">
    <name type="scientific">Finegoldia magna</name>
    <name type="common">Peptostreptococcus magnus</name>
    <dbReference type="NCBI Taxonomy" id="1260"/>
    <lineage>
        <taxon>Bacteria</taxon>
        <taxon>Bacillati</taxon>
        <taxon>Bacillota</taxon>
        <taxon>Tissierellia</taxon>
        <taxon>Tissierellales</taxon>
        <taxon>Peptoniphilaceae</taxon>
        <taxon>Finegoldia</taxon>
    </lineage>
</organism>
<dbReference type="EMBL" id="NDYC01000019">
    <property type="protein sequence ID" value="OXZ27693.1"/>
    <property type="molecule type" value="Genomic_DNA"/>
</dbReference>
<feature type="transmembrane region" description="Helical" evidence="7">
    <location>
        <begin position="139"/>
        <end position="157"/>
    </location>
</feature>
<evidence type="ECO:0000313" key="9">
    <source>
        <dbReference type="EMBL" id="OXZ27693.1"/>
    </source>
</evidence>
<evidence type="ECO:0000256" key="6">
    <source>
        <dbReference type="ARBA" id="ARBA00023136"/>
    </source>
</evidence>
<feature type="transmembrane region" description="Helical" evidence="7">
    <location>
        <begin position="67"/>
        <end position="91"/>
    </location>
</feature>
<keyword evidence="6 7" id="KW-0472">Membrane</keyword>
<comment type="similarity">
    <text evidence="7">Belongs to the binding-protein-dependent transport system permease family.</text>
</comment>
<dbReference type="PANTHER" id="PTHR43744">
    <property type="entry name" value="ABC TRANSPORTER PERMEASE PROTEIN MG189-RELATED-RELATED"/>
    <property type="match status" value="1"/>
</dbReference>
<feature type="transmembrane region" description="Helical" evidence="7">
    <location>
        <begin position="7"/>
        <end position="28"/>
    </location>
</feature>
<evidence type="ECO:0000259" key="8">
    <source>
        <dbReference type="PROSITE" id="PS50928"/>
    </source>
</evidence>
<comment type="subcellular location">
    <subcellularLocation>
        <location evidence="1 7">Cell membrane</location>
        <topology evidence="1 7">Multi-pass membrane protein</topology>
    </subcellularLocation>
</comment>
<dbReference type="Pfam" id="PF00528">
    <property type="entry name" value="BPD_transp_1"/>
    <property type="match status" value="1"/>
</dbReference>
<evidence type="ECO:0000256" key="5">
    <source>
        <dbReference type="ARBA" id="ARBA00022989"/>
    </source>
</evidence>
<feature type="transmembrane region" description="Helical" evidence="7">
    <location>
        <begin position="103"/>
        <end position="127"/>
    </location>
</feature>
<comment type="caution">
    <text evidence="9">The sequence shown here is derived from an EMBL/GenBank/DDBJ whole genome shotgun (WGS) entry which is preliminary data.</text>
</comment>
<evidence type="ECO:0000256" key="7">
    <source>
        <dbReference type="RuleBase" id="RU363032"/>
    </source>
</evidence>